<dbReference type="GO" id="GO:0004721">
    <property type="term" value="F:phosphoprotein phosphatase activity"/>
    <property type="evidence" value="ECO:0007669"/>
    <property type="project" value="TreeGrafter"/>
</dbReference>
<dbReference type="OrthoDB" id="9762826at2"/>
<dbReference type="InterPro" id="IPR005467">
    <property type="entry name" value="His_kinase_dom"/>
</dbReference>
<evidence type="ECO:0000256" key="5">
    <source>
        <dbReference type="ARBA" id="ARBA00022679"/>
    </source>
</evidence>
<keyword evidence="4" id="KW-0597">Phosphoprotein</keyword>
<dbReference type="AlphaFoldDB" id="A0A1H0UEJ3"/>
<dbReference type="STRING" id="94869.SAMN04488529_11087"/>
<dbReference type="EC" id="2.7.13.3" evidence="3"/>
<protein>
    <recommendedName>
        <fullName evidence="3">histidine kinase</fullName>
        <ecNumber evidence="3">2.7.13.3</ecNumber>
    </recommendedName>
</protein>
<dbReference type="FunFam" id="1.10.287.130:FF:000001">
    <property type="entry name" value="Two-component sensor histidine kinase"/>
    <property type="match status" value="1"/>
</dbReference>
<evidence type="ECO:0000256" key="8">
    <source>
        <dbReference type="ARBA" id="ARBA00023136"/>
    </source>
</evidence>
<dbReference type="PROSITE" id="PS50109">
    <property type="entry name" value="HIS_KIN"/>
    <property type="match status" value="1"/>
</dbReference>
<evidence type="ECO:0000256" key="2">
    <source>
        <dbReference type="ARBA" id="ARBA00004370"/>
    </source>
</evidence>
<dbReference type="SUPFAM" id="SSF55874">
    <property type="entry name" value="ATPase domain of HSP90 chaperone/DNA topoisomerase II/histidine kinase"/>
    <property type="match status" value="1"/>
</dbReference>
<dbReference type="GO" id="GO:0005886">
    <property type="term" value="C:plasma membrane"/>
    <property type="evidence" value="ECO:0007669"/>
    <property type="project" value="TreeGrafter"/>
</dbReference>
<dbReference type="InterPro" id="IPR003661">
    <property type="entry name" value="HisK_dim/P_dom"/>
</dbReference>
<dbReference type="Pfam" id="PF02518">
    <property type="entry name" value="HATPase_c"/>
    <property type="match status" value="1"/>
</dbReference>
<dbReference type="Proteomes" id="UP000198597">
    <property type="component" value="Unassembled WGS sequence"/>
</dbReference>
<comment type="catalytic activity">
    <reaction evidence="1">
        <text>ATP + protein L-histidine = ADP + protein N-phospho-L-histidine.</text>
        <dbReference type="EC" id="2.7.13.3"/>
    </reaction>
</comment>
<dbReference type="SMART" id="SM00388">
    <property type="entry name" value="HisKA"/>
    <property type="match status" value="1"/>
</dbReference>
<dbReference type="Gene3D" id="6.10.340.10">
    <property type="match status" value="1"/>
</dbReference>
<dbReference type="Gene3D" id="1.10.287.130">
    <property type="match status" value="1"/>
</dbReference>
<reference evidence="9 10" key="1">
    <citation type="submission" date="2016-10" db="EMBL/GenBank/DDBJ databases">
        <authorList>
            <person name="de Groot N.N."/>
        </authorList>
    </citation>
    <scope>NUCLEOTIDE SEQUENCE [LARGE SCALE GENOMIC DNA]</scope>
    <source>
        <strain evidence="9 10">DSM 12272</strain>
    </source>
</reference>
<evidence type="ECO:0000256" key="6">
    <source>
        <dbReference type="ARBA" id="ARBA00022777"/>
    </source>
</evidence>
<evidence type="ECO:0000256" key="1">
    <source>
        <dbReference type="ARBA" id="ARBA00000085"/>
    </source>
</evidence>
<dbReference type="PROSITE" id="PS50885">
    <property type="entry name" value="HAMP"/>
    <property type="match status" value="1"/>
</dbReference>
<dbReference type="GO" id="GO:0016036">
    <property type="term" value="P:cellular response to phosphate starvation"/>
    <property type="evidence" value="ECO:0007669"/>
    <property type="project" value="TreeGrafter"/>
</dbReference>
<evidence type="ECO:0000256" key="3">
    <source>
        <dbReference type="ARBA" id="ARBA00012438"/>
    </source>
</evidence>
<proteinExistence type="predicted"/>
<dbReference type="InterPro" id="IPR003660">
    <property type="entry name" value="HAMP_dom"/>
</dbReference>
<dbReference type="SMART" id="SM00304">
    <property type="entry name" value="HAMP"/>
    <property type="match status" value="1"/>
</dbReference>
<dbReference type="PANTHER" id="PTHR45453">
    <property type="entry name" value="PHOSPHATE REGULON SENSOR PROTEIN PHOR"/>
    <property type="match status" value="1"/>
</dbReference>
<dbReference type="SUPFAM" id="SSF158472">
    <property type="entry name" value="HAMP domain-like"/>
    <property type="match status" value="1"/>
</dbReference>
<dbReference type="InterPro" id="IPR036097">
    <property type="entry name" value="HisK_dim/P_sf"/>
</dbReference>
<dbReference type="SMART" id="SM00387">
    <property type="entry name" value="HATPase_c"/>
    <property type="match status" value="1"/>
</dbReference>
<dbReference type="EMBL" id="FNJM01000010">
    <property type="protein sequence ID" value="SDP64702.1"/>
    <property type="molecule type" value="Genomic_DNA"/>
</dbReference>
<keyword evidence="8" id="KW-0472">Membrane</keyword>
<dbReference type="InterPro" id="IPR003594">
    <property type="entry name" value="HATPase_dom"/>
</dbReference>
<dbReference type="RefSeq" id="WP_089971390.1">
    <property type="nucleotide sequence ID" value="NZ_CP071376.1"/>
</dbReference>
<evidence type="ECO:0000256" key="4">
    <source>
        <dbReference type="ARBA" id="ARBA00022553"/>
    </source>
</evidence>
<keyword evidence="5" id="KW-0808">Transferase</keyword>
<evidence type="ECO:0000313" key="9">
    <source>
        <dbReference type="EMBL" id="SDP64702.1"/>
    </source>
</evidence>
<dbReference type="InterPro" id="IPR004358">
    <property type="entry name" value="Sig_transdc_His_kin-like_C"/>
</dbReference>
<dbReference type="PRINTS" id="PR00344">
    <property type="entry name" value="BCTRLSENSOR"/>
</dbReference>
<keyword evidence="7" id="KW-0902">Two-component regulatory system</keyword>
<dbReference type="Gene3D" id="3.30.565.10">
    <property type="entry name" value="Histidine kinase-like ATPase, C-terminal domain"/>
    <property type="match status" value="1"/>
</dbReference>
<dbReference type="GO" id="GO:0000155">
    <property type="term" value="F:phosphorelay sensor kinase activity"/>
    <property type="evidence" value="ECO:0007669"/>
    <property type="project" value="InterPro"/>
</dbReference>
<dbReference type="InterPro" id="IPR050351">
    <property type="entry name" value="BphY/WalK/GraS-like"/>
</dbReference>
<dbReference type="Pfam" id="PF00512">
    <property type="entry name" value="HisKA"/>
    <property type="match status" value="1"/>
</dbReference>
<keyword evidence="6" id="KW-0418">Kinase</keyword>
<dbReference type="SUPFAM" id="SSF47384">
    <property type="entry name" value="Homodimeric domain of signal transducing histidine kinase"/>
    <property type="match status" value="1"/>
</dbReference>
<keyword evidence="10" id="KW-1185">Reference proteome</keyword>
<evidence type="ECO:0000256" key="7">
    <source>
        <dbReference type="ARBA" id="ARBA00023012"/>
    </source>
</evidence>
<comment type="subcellular location">
    <subcellularLocation>
        <location evidence="2">Membrane</location>
    </subcellularLocation>
</comment>
<accession>A0A1H0UEJ3</accession>
<dbReference type="InterPro" id="IPR036890">
    <property type="entry name" value="HATPase_C_sf"/>
</dbReference>
<sequence length="499" mass="56137">MSKSISKKIFTITFGLILTLIVSSILFQLLFFERFYFSKKTNQLVHEVNNFRTLYAYQISDNISLSKALTDYEHRNNSKIAIFSTNGIYIAGGDNQNEDAKTLTAFCSELLSNKALINEVLSSNKTKTTVFKNAGSDNKKIGVIAPMSLSQDNDSLIISVSPTQPIEEAALVIRDFYKYLIFGFLLLGIFLAYLYANLISKPLLKINKVAIKMSSMDFSAKCEVNSEDEIGYLGKTLNFLSSNLKDALTDLKNKNKKLEDDIDKERKLENLRKDFVAGVSHELKTPIGIIEGYAEGIKDGIVSGKDLDLYIETIIDESHKMSKLVSDMLELSKLESGTIELNIENFNILRLINKIINKHTLNFKEKEIKVVFNYTIPYAYVNGDIFQLDQVLTNLFTNTLKYTPSGETVIISVIDKNSDFLISIENTGASIPNDELENIYSKFYRIDKSRKRTDNSTGLGLSIVERILNLHKSAYTIKNTNSGVDFSFTLSKGDSSDCE</sequence>
<dbReference type="PANTHER" id="PTHR45453:SF3">
    <property type="entry name" value="HISTIDINE KINASE"/>
    <property type="match status" value="1"/>
</dbReference>
<organism evidence="9 10">
    <name type="scientific">Clostridium gasigenes</name>
    <dbReference type="NCBI Taxonomy" id="94869"/>
    <lineage>
        <taxon>Bacteria</taxon>
        <taxon>Bacillati</taxon>
        <taxon>Bacillota</taxon>
        <taxon>Clostridia</taxon>
        <taxon>Eubacteriales</taxon>
        <taxon>Clostridiaceae</taxon>
        <taxon>Clostridium</taxon>
    </lineage>
</organism>
<name>A0A1H0UEJ3_9CLOT</name>
<dbReference type="FunFam" id="3.30.565.10:FF:000006">
    <property type="entry name" value="Sensor histidine kinase WalK"/>
    <property type="match status" value="1"/>
</dbReference>
<dbReference type="GeneID" id="65310703"/>
<dbReference type="CDD" id="cd06225">
    <property type="entry name" value="HAMP"/>
    <property type="match status" value="1"/>
</dbReference>
<evidence type="ECO:0000313" key="10">
    <source>
        <dbReference type="Proteomes" id="UP000198597"/>
    </source>
</evidence>
<gene>
    <name evidence="9" type="ORF">SAMN04488529_11087</name>
</gene>
<dbReference type="CDD" id="cd00082">
    <property type="entry name" value="HisKA"/>
    <property type="match status" value="1"/>
</dbReference>